<organism evidence="2 3">
    <name type="scientific">Cohnella faecalis</name>
    <dbReference type="NCBI Taxonomy" id="2315694"/>
    <lineage>
        <taxon>Bacteria</taxon>
        <taxon>Bacillati</taxon>
        <taxon>Bacillota</taxon>
        <taxon>Bacilli</taxon>
        <taxon>Bacillales</taxon>
        <taxon>Paenibacillaceae</taxon>
        <taxon>Cohnella</taxon>
    </lineage>
</organism>
<sequence length="76" mass="8921">MWKIWWDTYGGRATGVAAGLLFALVYLISGFWDMLFCVLIIGVCYWFGKQKDERAGALLPWDRLTEWVTDRFPRSR</sequence>
<keyword evidence="1" id="KW-1133">Transmembrane helix</keyword>
<dbReference type="OrthoDB" id="1798631at2"/>
<reference evidence="2 3" key="1">
    <citation type="submission" date="2018-09" db="EMBL/GenBank/DDBJ databases">
        <title>Cohnella cavernae sp. nov., isolated from a karst cave.</title>
        <authorList>
            <person name="Zhu H."/>
        </authorList>
    </citation>
    <scope>NUCLEOTIDE SEQUENCE [LARGE SCALE GENOMIC DNA]</scope>
    <source>
        <strain evidence="2 3">K2E09-144</strain>
    </source>
</reference>
<evidence type="ECO:0000256" key="1">
    <source>
        <dbReference type="SAM" id="Phobius"/>
    </source>
</evidence>
<dbReference type="InterPro" id="IPR018730">
    <property type="entry name" value="DUF2273"/>
</dbReference>
<keyword evidence="3" id="KW-1185">Reference proteome</keyword>
<comment type="caution">
    <text evidence="2">The sequence shown here is derived from an EMBL/GenBank/DDBJ whole genome shotgun (WGS) entry which is preliminary data.</text>
</comment>
<accession>A0A398CE58</accession>
<feature type="transmembrane region" description="Helical" evidence="1">
    <location>
        <begin position="20"/>
        <end position="47"/>
    </location>
</feature>
<dbReference type="Pfam" id="PF10031">
    <property type="entry name" value="DUF2273"/>
    <property type="match status" value="1"/>
</dbReference>
<evidence type="ECO:0000313" key="3">
    <source>
        <dbReference type="Proteomes" id="UP000266340"/>
    </source>
</evidence>
<evidence type="ECO:0000313" key="2">
    <source>
        <dbReference type="EMBL" id="RIE00725.1"/>
    </source>
</evidence>
<protein>
    <submittedName>
        <fullName evidence="2">DUF2273 domain-containing protein</fullName>
    </submittedName>
</protein>
<proteinExistence type="predicted"/>
<dbReference type="AlphaFoldDB" id="A0A398CE58"/>
<dbReference type="EMBL" id="QXJM01000048">
    <property type="protein sequence ID" value="RIE00725.1"/>
    <property type="molecule type" value="Genomic_DNA"/>
</dbReference>
<gene>
    <name evidence="2" type="ORF">D3H35_26380</name>
</gene>
<dbReference type="Proteomes" id="UP000266340">
    <property type="component" value="Unassembled WGS sequence"/>
</dbReference>
<keyword evidence="1" id="KW-0812">Transmembrane</keyword>
<keyword evidence="1" id="KW-0472">Membrane</keyword>
<dbReference type="RefSeq" id="WP_119152120.1">
    <property type="nucleotide sequence ID" value="NZ_JBHSOV010000011.1"/>
</dbReference>
<name>A0A398CE58_9BACL</name>